<accession>A0A7H1ME06</accession>
<evidence type="ECO:0000313" key="2">
    <source>
        <dbReference type="Proteomes" id="UP000516412"/>
    </source>
</evidence>
<sequence>MASAKAAKLAEINAAAETFVSRAAELDKVPAFEVATWPLQAAEAQAWAANSEADTPVLAGIAAARGLDLDKLRAAALKKSKAYAALSAAVAGQRQALADKLDKAKTLKAVEAVAVSYTMPG</sequence>
<evidence type="ECO:0000313" key="1">
    <source>
        <dbReference type="EMBL" id="QNT59871.1"/>
    </source>
</evidence>
<organism evidence="1 2">
    <name type="scientific">Neisseria musculi</name>
    <dbReference type="NCBI Taxonomy" id="1815583"/>
    <lineage>
        <taxon>Bacteria</taxon>
        <taxon>Pseudomonadati</taxon>
        <taxon>Pseudomonadota</taxon>
        <taxon>Betaproteobacteria</taxon>
        <taxon>Neisseriales</taxon>
        <taxon>Neisseriaceae</taxon>
        <taxon>Neisseria</taxon>
    </lineage>
</organism>
<dbReference type="AlphaFoldDB" id="A0A7H1ME06"/>
<dbReference type="RefSeq" id="WP_246407866.1">
    <property type="nucleotide sequence ID" value="NZ_CP060414.2"/>
</dbReference>
<name>A0A7H1ME06_9NEIS</name>
<keyword evidence="2" id="KW-1185">Reference proteome</keyword>
<dbReference type="Proteomes" id="UP000516412">
    <property type="component" value="Chromosome"/>
</dbReference>
<protein>
    <submittedName>
        <fullName evidence="1">Uncharacterized protein</fullName>
    </submittedName>
</protein>
<dbReference type="KEGG" id="nmus:H7A79_1791"/>
<dbReference type="EMBL" id="CP060414">
    <property type="protein sequence ID" value="QNT59871.1"/>
    <property type="molecule type" value="Genomic_DNA"/>
</dbReference>
<proteinExistence type="predicted"/>
<reference evidence="1" key="1">
    <citation type="submission" date="2024-06" db="EMBL/GenBank/DDBJ databases">
        <title>Complete Genome Sequence of mouse commensal type strain Neisseria musculi.</title>
        <authorList>
            <person name="Thapa E."/>
            <person name="Aluvathingal J."/>
            <person name="Nadendla S."/>
            <person name="Mehta A."/>
            <person name="Tettelin H."/>
            <person name="Weyand N.J."/>
        </authorList>
    </citation>
    <scope>NUCLEOTIDE SEQUENCE</scope>
    <source>
        <strain evidence="1">NW831</strain>
    </source>
</reference>
<gene>
    <name evidence="1" type="ORF">H7A79_1791</name>
</gene>